<keyword evidence="2" id="KW-0349">Heme</keyword>
<dbReference type="EMBL" id="JBJUIK010000001">
    <property type="protein sequence ID" value="KAL3537125.1"/>
    <property type="molecule type" value="Genomic_DNA"/>
</dbReference>
<evidence type="ECO:0000256" key="4">
    <source>
        <dbReference type="ARBA" id="ARBA00023002"/>
    </source>
</evidence>
<evidence type="ECO:0000313" key="8">
    <source>
        <dbReference type="Proteomes" id="UP001630127"/>
    </source>
</evidence>
<evidence type="ECO:0000256" key="3">
    <source>
        <dbReference type="ARBA" id="ARBA00022723"/>
    </source>
</evidence>
<evidence type="ECO:0000256" key="1">
    <source>
        <dbReference type="ARBA" id="ARBA00010617"/>
    </source>
</evidence>
<dbReference type="InterPro" id="IPR036396">
    <property type="entry name" value="Cyt_P450_sf"/>
</dbReference>
<reference evidence="7 8" key="1">
    <citation type="submission" date="2024-11" db="EMBL/GenBank/DDBJ databases">
        <title>A near-complete genome assembly of Cinchona calisaya.</title>
        <authorList>
            <person name="Lian D.C."/>
            <person name="Zhao X.W."/>
            <person name="Wei L."/>
        </authorList>
    </citation>
    <scope>NUCLEOTIDE SEQUENCE [LARGE SCALE GENOMIC DNA]</scope>
    <source>
        <tissue evidence="7">Nenye</tissue>
    </source>
</reference>
<dbReference type="GO" id="GO:0046872">
    <property type="term" value="F:metal ion binding"/>
    <property type="evidence" value="ECO:0007669"/>
    <property type="project" value="UniProtKB-KW"/>
</dbReference>
<keyword evidence="4" id="KW-0560">Oxidoreductase</keyword>
<evidence type="ECO:0000313" key="7">
    <source>
        <dbReference type="EMBL" id="KAL3537125.1"/>
    </source>
</evidence>
<dbReference type="InterPro" id="IPR001128">
    <property type="entry name" value="Cyt_P450"/>
</dbReference>
<dbReference type="InterPro" id="IPR052306">
    <property type="entry name" value="CYP450_71D"/>
</dbReference>
<dbReference type="Proteomes" id="UP001630127">
    <property type="component" value="Unassembled WGS sequence"/>
</dbReference>
<protein>
    <recommendedName>
        <fullName evidence="9">Cytochrome P450</fullName>
    </recommendedName>
</protein>
<evidence type="ECO:0000256" key="6">
    <source>
        <dbReference type="ARBA" id="ARBA00023033"/>
    </source>
</evidence>
<dbReference type="InterPro" id="IPR002401">
    <property type="entry name" value="Cyt_P450_E_grp-I"/>
</dbReference>
<dbReference type="Pfam" id="PF00067">
    <property type="entry name" value="p450"/>
    <property type="match status" value="1"/>
</dbReference>
<evidence type="ECO:0000256" key="5">
    <source>
        <dbReference type="ARBA" id="ARBA00023004"/>
    </source>
</evidence>
<keyword evidence="5" id="KW-0408">Iron</keyword>
<dbReference type="PANTHER" id="PTHR47953">
    <property type="entry name" value="OS08G0105600 PROTEIN"/>
    <property type="match status" value="1"/>
</dbReference>
<dbReference type="AlphaFoldDB" id="A0ABD3B1B1"/>
<dbReference type="Gene3D" id="1.10.630.10">
    <property type="entry name" value="Cytochrome P450"/>
    <property type="match status" value="1"/>
</dbReference>
<gene>
    <name evidence="7" type="ORF">ACH5RR_000491</name>
</gene>
<evidence type="ECO:0008006" key="9">
    <source>
        <dbReference type="Google" id="ProtNLM"/>
    </source>
</evidence>
<dbReference type="PANTHER" id="PTHR47953:SF5">
    <property type="entry name" value="CYTOCHROME P450 71AV8-LIKE"/>
    <property type="match status" value="1"/>
</dbReference>
<organism evidence="7 8">
    <name type="scientific">Cinchona calisaya</name>
    <dbReference type="NCBI Taxonomy" id="153742"/>
    <lineage>
        <taxon>Eukaryota</taxon>
        <taxon>Viridiplantae</taxon>
        <taxon>Streptophyta</taxon>
        <taxon>Embryophyta</taxon>
        <taxon>Tracheophyta</taxon>
        <taxon>Spermatophyta</taxon>
        <taxon>Magnoliopsida</taxon>
        <taxon>eudicotyledons</taxon>
        <taxon>Gunneridae</taxon>
        <taxon>Pentapetalae</taxon>
        <taxon>asterids</taxon>
        <taxon>lamiids</taxon>
        <taxon>Gentianales</taxon>
        <taxon>Rubiaceae</taxon>
        <taxon>Cinchonoideae</taxon>
        <taxon>Cinchoneae</taxon>
        <taxon>Cinchona</taxon>
    </lineage>
</organism>
<dbReference type="PRINTS" id="PR00463">
    <property type="entry name" value="EP450I"/>
</dbReference>
<evidence type="ECO:0000256" key="2">
    <source>
        <dbReference type="ARBA" id="ARBA00022617"/>
    </source>
</evidence>
<keyword evidence="6" id="KW-0503">Monooxygenase</keyword>
<accession>A0ABD3B1B1</accession>
<dbReference type="GO" id="GO:0004497">
    <property type="term" value="F:monooxygenase activity"/>
    <property type="evidence" value="ECO:0007669"/>
    <property type="project" value="UniProtKB-KW"/>
</dbReference>
<proteinExistence type="inferred from homology"/>
<name>A0ABD3B1B1_9GENT</name>
<comment type="caution">
    <text evidence="7">The sequence shown here is derived from an EMBL/GenBank/DDBJ whole genome shotgun (WGS) entry which is preliminary data.</text>
</comment>
<keyword evidence="3" id="KW-0479">Metal-binding</keyword>
<keyword evidence="8" id="KW-1185">Reference proteome</keyword>
<dbReference type="SUPFAM" id="SSF48264">
    <property type="entry name" value="Cytochrome P450"/>
    <property type="match status" value="1"/>
</dbReference>
<comment type="similarity">
    <text evidence="1">Belongs to the cytochrome P450 family.</text>
</comment>
<sequence length="302" mass="34338">MMAELSTHGSGKGGYYSNTAELSTHSEVFFLISSRQQRRKTSSSHGADQFALFLQLDFDKHVAYMHLFKPITHGFENWEPVNLTEKLFDYTSLVVCRAAIGRICKNKDTMINNVKLGFSVLAGFNLADVFPSLKFLPMITGLKHKLLKVHHEMDEVLEDVIKQHKANHEIGRKGNAESGDEDLIDVLLKQQESGLPSDSNHSLKHQSCHFISIEWALSDLMRHPEIMAKVQAEVRQVCKGKKTIEDDDIQNLKYLKMVIQETLRLHPPAPLIPRSAELQKEMDSMEFTYAILNPQKIVPNIM</sequence>